<keyword evidence="2" id="KW-0813">Transport</keyword>
<evidence type="ECO:0000256" key="4">
    <source>
        <dbReference type="ARBA" id="ARBA00023065"/>
    </source>
</evidence>
<feature type="region of interest" description="Disordered" evidence="5">
    <location>
        <begin position="103"/>
        <end position="124"/>
    </location>
</feature>
<organism evidence="6 7">
    <name type="scientific">Talaromyces rugulosus</name>
    <name type="common">Penicillium rugulosum</name>
    <dbReference type="NCBI Taxonomy" id="121627"/>
    <lineage>
        <taxon>Eukaryota</taxon>
        <taxon>Fungi</taxon>
        <taxon>Dikarya</taxon>
        <taxon>Ascomycota</taxon>
        <taxon>Pezizomycotina</taxon>
        <taxon>Eurotiomycetes</taxon>
        <taxon>Eurotiomycetidae</taxon>
        <taxon>Eurotiales</taxon>
        <taxon>Trichocomaceae</taxon>
        <taxon>Talaromyces</taxon>
        <taxon>Talaromyces sect. Islandici</taxon>
    </lineage>
</organism>
<proteinExistence type="inferred from homology"/>
<evidence type="ECO:0000256" key="1">
    <source>
        <dbReference type="ARBA" id="ARBA00010066"/>
    </source>
</evidence>
<evidence type="ECO:0000256" key="3">
    <source>
        <dbReference type="ARBA" id="ARBA00022781"/>
    </source>
</evidence>
<evidence type="ECO:0000313" key="7">
    <source>
        <dbReference type="Proteomes" id="UP000509510"/>
    </source>
</evidence>
<dbReference type="AlphaFoldDB" id="A0A7H8QM76"/>
<evidence type="ECO:0000256" key="2">
    <source>
        <dbReference type="ARBA" id="ARBA00022448"/>
    </source>
</evidence>
<sequence>MLLQSAQNSAGIQTLLDAEREAQKIVQQGGLHVFDIIYLQCLLTLIVQPENVRRACPASAKPCGRRCLDKLTRADRTKRVKEARTEAQREIDEYRKQKEDEFKKFEAEHSSGNKTAEAEAGKDAETQMLDIKEAGKKSGDKVVKDLKGNFEPPCFIAMRPMVSLSLVATRSRPLILKHGQHSFSTSLTRRDRGSATDPRFSRLGTLIEDKFADIRENYQTPKNTIVLAHGLLGFDEIRLAGPLFPPIQYWHGIKDALSMKGVKVITATVPPYGSIENRAEELVKDIAAGAKGDNVNIIAHSMIGSAIADYFMGYVNTNVTRLRKLSKSIDRIPLDARAFSQLTRTYLQDEFNPNVPNIDDVRYFSYGAMFQPGLFNIFRSFHQLLEEIEGPNDGLVSVASSKWGGDAGYKGTLVGEKETIWHRFNAIAFYLDIAGRSFTSSIIAGIETDDMANQIC</sequence>
<dbReference type="PANTHER" id="PTHR12713">
    <property type="entry name" value="VACUOLAR ATP SYNTHASE SUBUNIT G"/>
    <property type="match status" value="1"/>
</dbReference>
<dbReference type="GO" id="GO:0000221">
    <property type="term" value="C:vacuolar proton-transporting V-type ATPase, V1 domain"/>
    <property type="evidence" value="ECO:0007669"/>
    <property type="project" value="TreeGrafter"/>
</dbReference>
<dbReference type="SUPFAM" id="SSF53474">
    <property type="entry name" value="alpha/beta-Hydrolases"/>
    <property type="match status" value="1"/>
</dbReference>
<dbReference type="GO" id="GO:0046961">
    <property type="term" value="F:proton-transporting ATPase activity, rotational mechanism"/>
    <property type="evidence" value="ECO:0007669"/>
    <property type="project" value="InterPro"/>
</dbReference>
<accession>A0A7H8QM76</accession>
<dbReference type="GeneID" id="55989638"/>
<comment type="similarity">
    <text evidence="1">Belongs to the V-ATPase G subunit family.</text>
</comment>
<name>A0A7H8QM76_TALRU</name>
<dbReference type="RefSeq" id="XP_035341216.1">
    <property type="nucleotide sequence ID" value="XM_035485323.1"/>
</dbReference>
<protein>
    <recommendedName>
        <fullName evidence="8">DUF676 domain-containing protein</fullName>
    </recommendedName>
</protein>
<gene>
    <name evidence="6" type="ORF">TRUGW13939_02128</name>
</gene>
<dbReference type="Gene3D" id="1.20.5.2950">
    <property type="match status" value="1"/>
</dbReference>
<evidence type="ECO:0008006" key="8">
    <source>
        <dbReference type="Google" id="ProtNLM"/>
    </source>
</evidence>
<dbReference type="OrthoDB" id="5592486at2759"/>
<dbReference type="KEGG" id="trg:TRUGW13939_02128"/>
<keyword evidence="7" id="KW-1185">Reference proteome</keyword>
<evidence type="ECO:0000313" key="6">
    <source>
        <dbReference type="EMBL" id="QKX55037.1"/>
    </source>
</evidence>
<dbReference type="Gene3D" id="3.40.50.1820">
    <property type="entry name" value="alpha/beta hydrolase"/>
    <property type="match status" value="2"/>
</dbReference>
<keyword evidence="4" id="KW-0406">Ion transport</keyword>
<dbReference type="InterPro" id="IPR029058">
    <property type="entry name" value="AB_hydrolase_fold"/>
</dbReference>
<keyword evidence="3" id="KW-0375">Hydrogen ion transport</keyword>
<dbReference type="EMBL" id="CP055898">
    <property type="protein sequence ID" value="QKX55037.1"/>
    <property type="molecule type" value="Genomic_DNA"/>
</dbReference>
<reference evidence="7" key="1">
    <citation type="submission" date="2020-06" db="EMBL/GenBank/DDBJ databases">
        <title>A chromosome-scale genome assembly of Talaromyces rugulosus W13939.</title>
        <authorList>
            <person name="Wang B."/>
            <person name="Guo L."/>
            <person name="Ye K."/>
            <person name="Wang L."/>
        </authorList>
    </citation>
    <scope>NUCLEOTIDE SEQUENCE [LARGE SCALE GENOMIC DNA]</scope>
    <source>
        <strain evidence="7">W13939</strain>
    </source>
</reference>
<dbReference type="InterPro" id="IPR005124">
    <property type="entry name" value="V-ATPase_G"/>
</dbReference>
<dbReference type="Proteomes" id="UP000509510">
    <property type="component" value="Chromosome I"/>
</dbReference>
<dbReference type="GO" id="GO:0016887">
    <property type="term" value="F:ATP hydrolysis activity"/>
    <property type="evidence" value="ECO:0007669"/>
    <property type="project" value="TreeGrafter"/>
</dbReference>
<dbReference type="Pfam" id="PF03179">
    <property type="entry name" value="V-ATPase_G"/>
    <property type="match status" value="1"/>
</dbReference>
<evidence type="ECO:0000256" key="5">
    <source>
        <dbReference type="SAM" id="MobiDB-lite"/>
    </source>
</evidence>
<dbReference type="PANTHER" id="PTHR12713:SF11">
    <property type="entry name" value="V-TYPE PROTON ATPASE SUBUNIT G"/>
    <property type="match status" value="1"/>
</dbReference>
<dbReference type="NCBIfam" id="TIGR01147">
    <property type="entry name" value="V_ATP_synt_G"/>
    <property type="match status" value="1"/>
</dbReference>